<organism evidence="2 3">
    <name type="scientific">Mytilus edulis</name>
    <name type="common">Blue mussel</name>
    <dbReference type="NCBI Taxonomy" id="6550"/>
    <lineage>
        <taxon>Eukaryota</taxon>
        <taxon>Metazoa</taxon>
        <taxon>Spiralia</taxon>
        <taxon>Lophotrochozoa</taxon>
        <taxon>Mollusca</taxon>
        <taxon>Bivalvia</taxon>
        <taxon>Autobranchia</taxon>
        <taxon>Pteriomorphia</taxon>
        <taxon>Mytilida</taxon>
        <taxon>Mytiloidea</taxon>
        <taxon>Mytilidae</taxon>
        <taxon>Mytilinae</taxon>
        <taxon>Mytilus</taxon>
    </lineage>
</organism>
<dbReference type="AlphaFoldDB" id="A0A8S3TW31"/>
<feature type="region of interest" description="Disordered" evidence="1">
    <location>
        <begin position="1"/>
        <end position="22"/>
    </location>
</feature>
<sequence length="274" mass="30761">MEIYTSPDNDDSSNASTDDEDSDTTFCPISFQQADPLCVVLNDLLKCGTISKDSIFYKHNFDVTQNLLNPRHAYDHDVIEFHNSIEYLGGKRTANFVRGPMYLNQGSSYINNPSNHKMNLGGPSRPSRHAHKGGYTTSSGVIDALLNTLVLLLKEDSSVTPILDTNIAEVYPVCMAFDGTALKPGFEVDDRTKLVVGACDDYDVDYVKSRTGIFEISHCFRGSCILYEFLVQFNKHAGGCQLPYQGWEKWRIYGTDIYRHHCDLSDLFPLLEVC</sequence>
<feature type="region of interest" description="Disordered" evidence="1">
    <location>
        <begin position="113"/>
        <end position="132"/>
    </location>
</feature>
<evidence type="ECO:0000256" key="1">
    <source>
        <dbReference type="SAM" id="MobiDB-lite"/>
    </source>
</evidence>
<dbReference type="Proteomes" id="UP000683360">
    <property type="component" value="Unassembled WGS sequence"/>
</dbReference>
<keyword evidence="3" id="KW-1185">Reference proteome</keyword>
<evidence type="ECO:0000313" key="2">
    <source>
        <dbReference type="EMBL" id="CAG2238149.1"/>
    </source>
</evidence>
<dbReference type="OrthoDB" id="5981398at2759"/>
<comment type="caution">
    <text evidence="2">The sequence shown here is derived from an EMBL/GenBank/DDBJ whole genome shotgun (WGS) entry which is preliminary data.</text>
</comment>
<proteinExistence type="predicted"/>
<protein>
    <submittedName>
        <fullName evidence="2">Uncharacterized protein</fullName>
    </submittedName>
</protein>
<reference evidence="2" key="1">
    <citation type="submission" date="2021-03" db="EMBL/GenBank/DDBJ databases">
        <authorList>
            <person name="Bekaert M."/>
        </authorList>
    </citation>
    <scope>NUCLEOTIDE SEQUENCE</scope>
</reference>
<evidence type="ECO:0000313" key="3">
    <source>
        <dbReference type="Proteomes" id="UP000683360"/>
    </source>
</evidence>
<name>A0A8S3TW31_MYTED</name>
<dbReference type="EMBL" id="CAJPWZ010002417">
    <property type="protein sequence ID" value="CAG2238149.1"/>
    <property type="molecule type" value="Genomic_DNA"/>
</dbReference>
<gene>
    <name evidence="2" type="ORF">MEDL_50625</name>
</gene>
<accession>A0A8S3TW31</accession>